<evidence type="ECO:0000256" key="2">
    <source>
        <dbReference type="ARBA" id="ARBA00009729"/>
    </source>
</evidence>
<evidence type="ECO:0000313" key="11">
    <source>
        <dbReference type="EMBL" id="KAG0661487.1"/>
    </source>
</evidence>
<dbReference type="GO" id="GO:0034727">
    <property type="term" value="P:piecemeal microautophagy of the nucleus"/>
    <property type="evidence" value="ECO:0007669"/>
    <property type="project" value="TreeGrafter"/>
</dbReference>
<comment type="subcellular location">
    <subcellularLocation>
        <location evidence="7">Preautophagosomal structure membrane</location>
        <topology evidence="7">Peripheral membrane protein</topology>
    </subcellularLocation>
    <subcellularLocation>
        <location evidence="1 7">Vacuole membrane</location>
        <topology evidence="1 7">Peripheral membrane protein</topology>
    </subcellularLocation>
    <text evidence="7">During pexophagy, accumulates in the vacuolar membrane region, where the peroxisomes contact the vacuole.</text>
</comment>
<dbReference type="GO" id="GO:1903599">
    <property type="term" value="P:positive regulation of autophagy of mitochondrion"/>
    <property type="evidence" value="ECO:0007669"/>
    <property type="project" value="UniProtKB-UniRule"/>
</dbReference>
<dbReference type="OrthoDB" id="447953at2759"/>
<evidence type="ECO:0000256" key="1">
    <source>
        <dbReference type="ARBA" id="ARBA00004148"/>
    </source>
</evidence>
<evidence type="ECO:0000256" key="8">
    <source>
        <dbReference type="SAM" id="Coils"/>
    </source>
</evidence>
<evidence type="ECO:0000256" key="3">
    <source>
        <dbReference type="ARBA" id="ARBA00013804"/>
    </source>
</evidence>
<sequence>MSEDTRIINAISGRVIETNIRYFTTYNDLKAFIRLKWNIPTEQILILLPYGTKLKQSIFESYLSFNSNKLNLNDLSSHDNDTLNSSFLQKEFYVFDRRLFSLVNRPTKIDEKEITQSKNIDNLKKAHSFEDILQKADEILKEVVISETKVATELSLIKPVPSPLTETNFKTESSKSYHNITSVLVTNMGWLSALEIDVHYLQQLISDFSEDISNIIKCLFMANDYLKKYAFDVEQLYNSNVSFLVQLSDIKNGSKWSTYYNNVLDKLKALNGMNLQQYVNSEKLHTDFNLVNEIDRKVNNELLKIKKEIDGNLTERDVILDNIRQTEGHFLPLNDKYRLEDEMLEKFNELIDKLKLEIRQLLDKKMQDLSEDQLDEIATNTLSSKQKSTVGMLYTIAQALYTKVEDFLNQKYLLQEETVLVLGQNEKILTQDCNTQLKLYQNTIQHFTQVEDIPVIYGLYMIELYRQKLWFFNIVNDTNSFIDGSHVRTDKEVSMRDDWVNHYGLVASLFTDNIRGTSDFEYLKKLLSKAEKTENRDNNLLYNTQIEAEQLFSSIKRYIQELTETTINADVYNTLGKNFQDMTNLSLVLSHNNLENFENTEDRIRYYRERVRKLESILHDLYLNNSHQWPTGMLVMSFPKATLTDGNVSSTSTIGFPSFINKKSNINDRTLAVTRVDTDNLTKKIEEKQLEIDNQNRDLADLRLESAAYRETLTHLNQELFRLTTLREKSEVEQETRTLEYKESLEKLINQNIVSTTEIQKLNTELSESKCAYNALKEEQGTLSRVWNSEKEQLKLEIERLKGELSKRPPDNQTNTKEELMANSSTATDPNTKDVDTQTEWTTNTVSTQTGPETIMEQPPESSKQLELINKNRELQQIIFEIFRRNIYILENIGLLLTIKNKSDSISPQGIIGLSNDQLSIKRVKGLKKGNEQSLISSYSLHSHQYQEGENNKVIQSPIYHGIEQLLSQSKNDNQNQDDDRVLKFVKNIYDSNLYESAVIRRFNDIEILAKKLTKEIKSKKKSLANLQSEKITVKDFQIGDLALFLPTSDNHRLEDGYSVSSLNSSFSSVDISTPPHMTDMDNLINNNSPGVRSSTITDLNGNDKGHPWAAFTAFERDIKYFYYNQENQINLRNEEWFLGKITSLEKHIVKTELKDSTKDNPYKLPMGTIWYDVKAQVIIRPIF</sequence>
<comment type="subunit">
    <text evidence="7">Homodimer.</text>
</comment>
<dbReference type="InterPro" id="IPR040040">
    <property type="entry name" value="ATG11"/>
</dbReference>
<evidence type="ECO:0000259" key="10">
    <source>
        <dbReference type="Pfam" id="PF10377"/>
    </source>
</evidence>
<organism evidence="11 12">
    <name type="scientific">Maudiozyma exigua</name>
    <name type="common">Yeast</name>
    <name type="synonym">Kazachstania exigua</name>
    <dbReference type="NCBI Taxonomy" id="34358"/>
    <lineage>
        <taxon>Eukaryota</taxon>
        <taxon>Fungi</taxon>
        <taxon>Dikarya</taxon>
        <taxon>Ascomycota</taxon>
        <taxon>Saccharomycotina</taxon>
        <taxon>Saccharomycetes</taxon>
        <taxon>Saccharomycetales</taxon>
        <taxon>Saccharomycetaceae</taxon>
        <taxon>Maudiozyma</taxon>
    </lineage>
</organism>
<dbReference type="Proteomes" id="UP000750334">
    <property type="component" value="Unassembled WGS sequence"/>
</dbReference>
<evidence type="ECO:0000256" key="4">
    <source>
        <dbReference type="ARBA" id="ARBA00022554"/>
    </source>
</evidence>
<keyword evidence="5 7" id="KW-0072">Autophagy</keyword>
<dbReference type="GO" id="GO:0034045">
    <property type="term" value="C:phagophore assembly site membrane"/>
    <property type="evidence" value="ECO:0007669"/>
    <property type="project" value="UniProtKB-SubCell"/>
</dbReference>
<feature type="region of interest" description="Disordered" evidence="9">
    <location>
        <begin position="803"/>
        <end position="838"/>
    </location>
</feature>
<feature type="compositionally biased region" description="Basic and acidic residues" evidence="9">
    <location>
        <begin position="803"/>
        <end position="820"/>
    </location>
</feature>
<keyword evidence="4 7" id="KW-0926">Vacuole</keyword>
<dbReference type="GO" id="GO:0000045">
    <property type="term" value="P:autophagosome assembly"/>
    <property type="evidence" value="ECO:0007669"/>
    <property type="project" value="UniProtKB-UniRule"/>
</dbReference>
<proteinExistence type="inferred from homology"/>
<dbReference type="GO" id="GO:0060090">
    <property type="term" value="F:molecular adaptor activity"/>
    <property type="evidence" value="ECO:0007669"/>
    <property type="project" value="TreeGrafter"/>
</dbReference>
<dbReference type="GO" id="GO:0034517">
    <property type="term" value="P:ribophagy"/>
    <property type="evidence" value="ECO:0007669"/>
    <property type="project" value="TreeGrafter"/>
</dbReference>
<dbReference type="Pfam" id="PF10377">
    <property type="entry name" value="ATG11"/>
    <property type="match status" value="1"/>
</dbReference>
<name>A0A9P7B5Y7_MAUEX</name>
<dbReference type="GO" id="GO:0005774">
    <property type="term" value="C:vacuolar membrane"/>
    <property type="evidence" value="ECO:0007669"/>
    <property type="project" value="UniProtKB-SubCell"/>
</dbReference>
<dbReference type="EMBL" id="PUHR01000159">
    <property type="protein sequence ID" value="KAG0661487.1"/>
    <property type="molecule type" value="Genomic_DNA"/>
</dbReference>
<gene>
    <name evidence="11" type="primary">ATG11</name>
    <name evidence="11" type="ORF">C6P45_001309</name>
</gene>
<dbReference type="InterPro" id="IPR019460">
    <property type="entry name" value="Atg11_C"/>
</dbReference>
<dbReference type="AlphaFoldDB" id="A0A9P7B5Y7"/>
<comment type="caution">
    <text evidence="11">The sequence shown here is derived from an EMBL/GenBank/DDBJ whole genome shotgun (WGS) entry which is preliminary data.</text>
</comment>
<keyword evidence="7" id="KW-0472">Membrane</keyword>
<keyword evidence="7" id="KW-0653">Protein transport</keyword>
<dbReference type="GO" id="GO:1990316">
    <property type="term" value="C:Atg1/ULK1 kinase complex"/>
    <property type="evidence" value="ECO:0007669"/>
    <property type="project" value="TreeGrafter"/>
</dbReference>
<dbReference type="GO" id="GO:0019901">
    <property type="term" value="F:protein kinase binding"/>
    <property type="evidence" value="ECO:0007669"/>
    <property type="project" value="TreeGrafter"/>
</dbReference>
<accession>A0A9P7B5Y7</accession>
<dbReference type="PANTHER" id="PTHR13222:SF1">
    <property type="entry name" value="RB1-INDUCIBLE COILED-COIL PROTEIN 1"/>
    <property type="match status" value="1"/>
</dbReference>
<evidence type="ECO:0000313" key="12">
    <source>
        <dbReference type="Proteomes" id="UP000750334"/>
    </source>
</evidence>
<comment type="function">
    <text evidence="7">Involved in cytoplasm to vacuole transport (Cvt), pexophagy, mitophagy and nucleophagy. Recruits mitochondria for their selective degradation via autophagy (mitophagy) during starvation. Works as scaffold proteins that recruit ATG proteins to the pre-autophagosome (PAS), the site of vesicle/autophagosome formation. Required for the Cvt vesicles completion.</text>
</comment>
<feature type="domain" description="Autophagy-related protein 11 C-terminal" evidence="10">
    <location>
        <begin position="996"/>
        <end position="1177"/>
    </location>
</feature>
<dbReference type="PANTHER" id="PTHR13222">
    <property type="entry name" value="RB1-INDUCIBLE COILED-COIL"/>
    <property type="match status" value="1"/>
</dbReference>
<comment type="similarity">
    <text evidence="2 7">Belongs to the ATG11 family.</text>
</comment>
<evidence type="ECO:0000256" key="5">
    <source>
        <dbReference type="ARBA" id="ARBA00023006"/>
    </source>
</evidence>
<dbReference type="GO" id="GO:0000422">
    <property type="term" value="P:autophagy of mitochondrion"/>
    <property type="evidence" value="ECO:0007669"/>
    <property type="project" value="TreeGrafter"/>
</dbReference>
<feature type="coiled-coil region" evidence="8">
    <location>
        <begin position="678"/>
        <end position="719"/>
    </location>
</feature>
<dbReference type="GO" id="GO:0061709">
    <property type="term" value="P:reticulophagy"/>
    <property type="evidence" value="ECO:0007669"/>
    <property type="project" value="TreeGrafter"/>
</dbReference>
<feature type="coiled-coil region" evidence="8">
    <location>
        <begin position="344"/>
        <end position="371"/>
    </location>
</feature>
<keyword evidence="7" id="KW-0813">Transport</keyword>
<reference evidence="11 12" key="1">
    <citation type="submission" date="2020-11" db="EMBL/GenBank/DDBJ databases">
        <title>Kefir isolates.</title>
        <authorList>
            <person name="Marcisauskas S."/>
            <person name="Kim Y."/>
            <person name="Blasche S."/>
        </authorList>
    </citation>
    <scope>NUCLEOTIDE SEQUENCE [LARGE SCALE GENOMIC DNA]</scope>
    <source>
        <strain evidence="11 12">OG2</strain>
    </source>
</reference>
<protein>
    <recommendedName>
        <fullName evidence="3 7">Autophagy-related protein 11</fullName>
    </recommendedName>
</protein>
<evidence type="ECO:0000256" key="7">
    <source>
        <dbReference type="RuleBase" id="RU367075"/>
    </source>
</evidence>
<keyword evidence="12" id="KW-1185">Reference proteome</keyword>
<evidence type="ECO:0000256" key="9">
    <source>
        <dbReference type="SAM" id="MobiDB-lite"/>
    </source>
</evidence>
<dbReference type="GO" id="GO:0015031">
    <property type="term" value="P:protein transport"/>
    <property type="evidence" value="ECO:0007669"/>
    <property type="project" value="UniProtKB-KW"/>
</dbReference>
<evidence type="ECO:0000256" key="6">
    <source>
        <dbReference type="ARBA" id="ARBA00023054"/>
    </source>
</evidence>
<keyword evidence="6 8" id="KW-0175">Coiled coil</keyword>